<dbReference type="KEGG" id="lacs:H4075_02020"/>
<keyword evidence="1" id="KW-0812">Transmembrane</keyword>
<evidence type="ECO:0000256" key="1">
    <source>
        <dbReference type="SAM" id="Phobius"/>
    </source>
</evidence>
<reference evidence="3" key="1">
    <citation type="submission" date="2020-08" db="EMBL/GenBank/DDBJ databases">
        <title>Lacibacter sp. S13-6-6 genome sequencing.</title>
        <authorList>
            <person name="Jin L."/>
        </authorList>
    </citation>
    <scope>NUCLEOTIDE SEQUENCE [LARGE SCALE GENOMIC DNA]</scope>
    <source>
        <strain evidence="3">S13-6-6</strain>
    </source>
</reference>
<dbReference type="EMBL" id="CP060007">
    <property type="protein sequence ID" value="QNA44993.1"/>
    <property type="molecule type" value="Genomic_DNA"/>
</dbReference>
<feature type="transmembrane region" description="Helical" evidence="1">
    <location>
        <begin position="124"/>
        <end position="142"/>
    </location>
</feature>
<organism evidence="2 3">
    <name type="scientific">Lacibacter sediminis</name>
    <dbReference type="NCBI Taxonomy" id="2760713"/>
    <lineage>
        <taxon>Bacteria</taxon>
        <taxon>Pseudomonadati</taxon>
        <taxon>Bacteroidota</taxon>
        <taxon>Chitinophagia</taxon>
        <taxon>Chitinophagales</taxon>
        <taxon>Chitinophagaceae</taxon>
        <taxon>Lacibacter</taxon>
    </lineage>
</organism>
<feature type="transmembrane region" description="Helical" evidence="1">
    <location>
        <begin position="217"/>
        <end position="235"/>
    </location>
</feature>
<sequence length="531" mass="60833">MPATAYTNYFYRFAAVWLLALFAGSVYSPPSFISDPGLGFLDLINFSEGGRFQYHRMPSIENIYQCVEERTTWWSPGQWFFVYLFMLLRLPLGIAISLTVLVSAWIGVTGWLKLYRRFQFNEKVVLYAGLLIIFSRYLFSAFQIYPGANILEFAAAPWLLLLWFKLEQKPVLIRALCLLPMLIGSYFIKSSMLIFWLGVIGSCVSVFQLKQLSIFRLAVLAIVFFTGKYCCDLLFTGGGLTPFNSDSTWIELGANNMILLQRFLFTLNGPLLASIGLDDYVNYFLQKPGSVIFPDGHIAMLLIYVGVLFFFVLLIRYFLQQRFKLNERYRDIVVAVAGVFIAFFLYTFVSGKNINAYEESRHFRLAGLFLLPLVVQYVEQRVKKFFIVIPVLMFVYAGLSSANKLNSTKVLSPKYRVPLGEINSQADLEIFHAAEKKSDFTYVIHSGLKYDLDHCKTIYNQDDFISLEVIRARPKSVVNNKTIVFLLPERFAGNGKRDAILANFTAGNKQQAPVAEIRKLNNWELITVKYF</sequence>
<dbReference type="RefSeq" id="WP_182803662.1">
    <property type="nucleotide sequence ID" value="NZ_CP060007.1"/>
</dbReference>
<feature type="transmembrane region" description="Helical" evidence="1">
    <location>
        <begin position="80"/>
        <end position="112"/>
    </location>
</feature>
<feature type="transmembrane region" description="Helical" evidence="1">
    <location>
        <begin position="385"/>
        <end position="402"/>
    </location>
</feature>
<feature type="transmembrane region" description="Helical" evidence="1">
    <location>
        <begin position="148"/>
        <end position="164"/>
    </location>
</feature>
<evidence type="ECO:0008006" key="4">
    <source>
        <dbReference type="Google" id="ProtNLM"/>
    </source>
</evidence>
<feature type="transmembrane region" description="Helical" evidence="1">
    <location>
        <begin position="361"/>
        <end position="378"/>
    </location>
</feature>
<feature type="transmembrane region" description="Helical" evidence="1">
    <location>
        <begin position="194"/>
        <end position="210"/>
    </location>
</feature>
<protein>
    <recommendedName>
        <fullName evidence="4">Glycosyltransferase family 39 protein</fullName>
    </recommendedName>
</protein>
<feature type="transmembrane region" description="Helical" evidence="1">
    <location>
        <begin position="331"/>
        <end position="349"/>
    </location>
</feature>
<keyword evidence="1" id="KW-0472">Membrane</keyword>
<dbReference type="AlphaFoldDB" id="A0A7G5XHP0"/>
<feature type="transmembrane region" description="Helical" evidence="1">
    <location>
        <begin position="171"/>
        <end position="188"/>
    </location>
</feature>
<evidence type="ECO:0000313" key="2">
    <source>
        <dbReference type="EMBL" id="QNA44993.1"/>
    </source>
</evidence>
<dbReference type="Proteomes" id="UP000515344">
    <property type="component" value="Chromosome"/>
</dbReference>
<feature type="transmembrane region" description="Helical" evidence="1">
    <location>
        <begin position="298"/>
        <end position="319"/>
    </location>
</feature>
<name>A0A7G5XHP0_9BACT</name>
<evidence type="ECO:0000313" key="3">
    <source>
        <dbReference type="Proteomes" id="UP000515344"/>
    </source>
</evidence>
<gene>
    <name evidence="2" type="ORF">H4075_02020</name>
</gene>
<keyword evidence="3" id="KW-1185">Reference proteome</keyword>
<keyword evidence="1" id="KW-1133">Transmembrane helix</keyword>
<feature type="transmembrane region" description="Helical" evidence="1">
    <location>
        <begin position="9"/>
        <end position="28"/>
    </location>
</feature>
<proteinExistence type="predicted"/>
<accession>A0A7G5XHP0</accession>